<dbReference type="Proteomes" id="UP000823615">
    <property type="component" value="Unassembled WGS sequence"/>
</dbReference>
<dbReference type="EMBL" id="JADIMT010000072">
    <property type="protein sequence ID" value="MBO8436609.1"/>
    <property type="molecule type" value="Genomic_DNA"/>
</dbReference>
<feature type="transmembrane region" description="Helical" evidence="6">
    <location>
        <begin position="144"/>
        <end position="163"/>
    </location>
</feature>
<evidence type="ECO:0000256" key="3">
    <source>
        <dbReference type="ARBA" id="ARBA00022692"/>
    </source>
</evidence>
<evidence type="ECO:0000256" key="1">
    <source>
        <dbReference type="ARBA" id="ARBA00004651"/>
    </source>
</evidence>
<comment type="caution">
    <text evidence="7">The sequence shown here is derived from an EMBL/GenBank/DDBJ whole genome shotgun (WGS) entry which is preliminary data.</text>
</comment>
<dbReference type="PANTHER" id="PTHR47089">
    <property type="entry name" value="ABC TRANSPORTER, PERMEASE PROTEIN"/>
    <property type="match status" value="1"/>
</dbReference>
<proteinExistence type="predicted"/>
<gene>
    <name evidence="7" type="ORF">IAA97_06490</name>
</gene>
<name>A0A9D9H5H6_9SPIO</name>
<evidence type="ECO:0000313" key="8">
    <source>
        <dbReference type="Proteomes" id="UP000823615"/>
    </source>
</evidence>
<feature type="transmembrane region" description="Helical" evidence="6">
    <location>
        <begin position="276"/>
        <end position="305"/>
    </location>
</feature>
<feature type="transmembrane region" description="Helical" evidence="6">
    <location>
        <begin position="109"/>
        <end position="132"/>
    </location>
</feature>
<dbReference type="CDD" id="cd06580">
    <property type="entry name" value="TM_PBP1_transp_TpRbsC_like"/>
    <property type="match status" value="1"/>
</dbReference>
<feature type="transmembrane region" description="Helical" evidence="6">
    <location>
        <begin position="317"/>
        <end position="340"/>
    </location>
</feature>
<keyword evidence="3 6" id="KW-0812">Transmembrane</keyword>
<keyword evidence="4 6" id="KW-1133">Transmembrane helix</keyword>
<dbReference type="InterPro" id="IPR001851">
    <property type="entry name" value="ABC_transp_permease"/>
</dbReference>
<feature type="transmembrane region" description="Helical" evidence="6">
    <location>
        <begin position="87"/>
        <end position="103"/>
    </location>
</feature>
<feature type="transmembrane region" description="Helical" evidence="6">
    <location>
        <begin position="57"/>
        <end position="75"/>
    </location>
</feature>
<reference evidence="7" key="1">
    <citation type="submission" date="2020-10" db="EMBL/GenBank/DDBJ databases">
        <authorList>
            <person name="Gilroy R."/>
        </authorList>
    </citation>
    <scope>NUCLEOTIDE SEQUENCE</scope>
    <source>
        <strain evidence="7">7293</strain>
    </source>
</reference>
<organism evidence="7 8">
    <name type="scientific">Candidatus Ornithospirochaeta stercoripullorum</name>
    <dbReference type="NCBI Taxonomy" id="2840899"/>
    <lineage>
        <taxon>Bacteria</taxon>
        <taxon>Pseudomonadati</taxon>
        <taxon>Spirochaetota</taxon>
        <taxon>Spirochaetia</taxon>
        <taxon>Spirochaetales</taxon>
        <taxon>Spirochaetaceae</taxon>
        <taxon>Spirochaetaceae incertae sedis</taxon>
        <taxon>Candidatus Ornithospirochaeta</taxon>
    </lineage>
</organism>
<evidence type="ECO:0000256" key="5">
    <source>
        <dbReference type="ARBA" id="ARBA00023136"/>
    </source>
</evidence>
<dbReference type="GO" id="GO:0005886">
    <property type="term" value="C:plasma membrane"/>
    <property type="evidence" value="ECO:0007669"/>
    <property type="project" value="UniProtKB-SubCell"/>
</dbReference>
<reference evidence="7" key="2">
    <citation type="journal article" date="2021" name="PeerJ">
        <title>Extensive microbial diversity within the chicken gut microbiome revealed by metagenomics and culture.</title>
        <authorList>
            <person name="Gilroy R."/>
            <person name="Ravi A."/>
            <person name="Getino M."/>
            <person name="Pursley I."/>
            <person name="Horton D.L."/>
            <person name="Alikhan N.F."/>
            <person name="Baker D."/>
            <person name="Gharbi K."/>
            <person name="Hall N."/>
            <person name="Watson M."/>
            <person name="Adriaenssens E.M."/>
            <person name="Foster-Nyarko E."/>
            <person name="Jarju S."/>
            <person name="Secka A."/>
            <person name="Antonio M."/>
            <person name="Oren A."/>
            <person name="Chaudhuri R.R."/>
            <person name="La Ragione R."/>
            <person name="Hildebrand F."/>
            <person name="Pallen M.J."/>
        </authorList>
    </citation>
    <scope>NUCLEOTIDE SEQUENCE</scope>
    <source>
        <strain evidence="7">7293</strain>
    </source>
</reference>
<evidence type="ECO:0000256" key="6">
    <source>
        <dbReference type="SAM" id="Phobius"/>
    </source>
</evidence>
<dbReference type="Pfam" id="PF02653">
    <property type="entry name" value="BPD_transp_2"/>
    <property type="match status" value="1"/>
</dbReference>
<dbReference type="AlphaFoldDB" id="A0A9D9H5H6"/>
<evidence type="ECO:0000313" key="7">
    <source>
        <dbReference type="EMBL" id="MBO8436609.1"/>
    </source>
</evidence>
<keyword evidence="2" id="KW-1003">Cell membrane</keyword>
<sequence>MTRGFRIAFRCVIIAIAALAAVLIASTILWLIGADVSDTFFTIVIEPLSNMLHISEVLIRAIPLCIIALGISVAYRSGIINIGAEGQMAMGLLAFTGVALAFPDVPRPLLLPLALIASMIGGGIWGFVPGILKAKLNVSELLSTVMLNYIAAQFYSLCLRTIYLDPAEQVYGTGTPQSMRLTENVWLGRISGRLHYGIIIAIVLAVLIYLLMWKTTMGFKMRASGSGARAARYGGISVGFWLATSMAISGAFAGLAGGVELAGVHRRAIEGITNNYGFSGVVVALFGGLHPFGILPASFLFGLLIYGSTLAPSKVGVPANIVQVMQGIIIIVIVTAQMVLSNTYLQDRVWRKYQALTKKEA</sequence>
<evidence type="ECO:0000256" key="4">
    <source>
        <dbReference type="ARBA" id="ARBA00022989"/>
    </source>
</evidence>
<dbReference type="PANTHER" id="PTHR47089:SF1">
    <property type="entry name" value="GUANOSINE ABC TRANSPORTER PERMEASE PROTEIN NUPP"/>
    <property type="match status" value="1"/>
</dbReference>
<feature type="transmembrane region" description="Helical" evidence="6">
    <location>
        <begin position="7"/>
        <end position="32"/>
    </location>
</feature>
<evidence type="ECO:0000256" key="2">
    <source>
        <dbReference type="ARBA" id="ARBA00022475"/>
    </source>
</evidence>
<keyword evidence="5 6" id="KW-0472">Membrane</keyword>
<feature type="transmembrane region" description="Helical" evidence="6">
    <location>
        <begin position="233"/>
        <end position="256"/>
    </location>
</feature>
<dbReference type="GO" id="GO:0022857">
    <property type="term" value="F:transmembrane transporter activity"/>
    <property type="evidence" value="ECO:0007669"/>
    <property type="project" value="InterPro"/>
</dbReference>
<comment type="subcellular location">
    <subcellularLocation>
        <location evidence="1">Cell membrane</location>
        <topology evidence="1">Multi-pass membrane protein</topology>
    </subcellularLocation>
</comment>
<protein>
    <submittedName>
        <fullName evidence="7">ABC transporter permease</fullName>
    </submittedName>
</protein>
<feature type="transmembrane region" description="Helical" evidence="6">
    <location>
        <begin position="194"/>
        <end position="212"/>
    </location>
</feature>
<accession>A0A9D9H5H6</accession>